<comment type="caution">
    <text evidence="2">The sequence shown here is derived from an EMBL/GenBank/DDBJ whole genome shotgun (WGS) entry which is preliminary data.</text>
</comment>
<evidence type="ECO:0000313" key="3">
    <source>
        <dbReference type="Proteomes" id="UP000607559"/>
    </source>
</evidence>
<feature type="region of interest" description="Disordered" evidence="1">
    <location>
        <begin position="24"/>
        <end position="56"/>
    </location>
</feature>
<reference evidence="2" key="1">
    <citation type="journal article" date="2014" name="Int. J. Syst. Evol. Microbiol.">
        <title>Complete genome sequence of Corynebacterium casei LMG S-19264T (=DSM 44701T), isolated from a smear-ripened cheese.</title>
        <authorList>
            <consortium name="US DOE Joint Genome Institute (JGI-PGF)"/>
            <person name="Walter F."/>
            <person name="Albersmeier A."/>
            <person name="Kalinowski J."/>
            <person name="Ruckert C."/>
        </authorList>
    </citation>
    <scope>NUCLEOTIDE SEQUENCE</scope>
    <source>
        <strain evidence="2">CGMCC 1.15448</strain>
    </source>
</reference>
<sequence>MSKGPIYSFYGWEAAKLSESYARRRSANGSMGMTGGGRGSVNGSIRDDRQGENQQV</sequence>
<name>A0A8J2UDY9_9BACT</name>
<evidence type="ECO:0000313" key="2">
    <source>
        <dbReference type="EMBL" id="GGB04477.1"/>
    </source>
</evidence>
<feature type="compositionally biased region" description="Basic and acidic residues" evidence="1">
    <location>
        <begin position="45"/>
        <end position="56"/>
    </location>
</feature>
<dbReference type="AlphaFoldDB" id="A0A8J2UDY9"/>
<gene>
    <name evidence="2" type="ORF">GCM10011511_29740</name>
</gene>
<keyword evidence="3" id="KW-1185">Reference proteome</keyword>
<accession>A0A8J2UDY9</accession>
<protein>
    <submittedName>
        <fullName evidence="2">Uncharacterized protein</fullName>
    </submittedName>
</protein>
<organism evidence="2 3">
    <name type="scientific">Puia dinghuensis</name>
    <dbReference type="NCBI Taxonomy" id="1792502"/>
    <lineage>
        <taxon>Bacteria</taxon>
        <taxon>Pseudomonadati</taxon>
        <taxon>Bacteroidota</taxon>
        <taxon>Chitinophagia</taxon>
        <taxon>Chitinophagales</taxon>
        <taxon>Chitinophagaceae</taxon>
        <taxon>Puia</taxon>
    </lineage>
</organism>
<dbReference type="Proteomes" id="UP000607559">
    <property type="component" value="Unassembled WGS sequence"/>
</dbReference>
<proteinExistence type="predicted"/>
<reference evidence="2" key="2">
    <citation type="submission" date="2020-09" db="EMBL/GenBank/DDBJ databases">
        <authorList>
            <person name="Sun Q."/>
            <person name="Zhou Y."/>
        </authorList>
    </citation>
    <scope>NUCLEOTIDE SEQUENCE</scope>
    <source>
        <strain evidence="2">CGMCC 1.15448</strain>
    </source>
</reference>
<evidence type="ECO:0000256" key="1">
    <source>
        <dbReference type="SAM" id="MobiDB-lite"/>
    </source>
</evidence>
<dbReference type="EMBL" id="BMJC01000003">
    <property type="protein sequence ID" value="GGB04477.1"/>
    <property type="molecule type" value="Genomic_DNA"/>
</dbReference>